<evidence type="ECO:0000259" key="1">
    <source>
        <dbReference type="Pfam" id="PF13966"/>
    </source>
</evidence>
<evidence type="ECO:0000313" key="3">
    <source>
        <dbReference type="Proteomes" id="UP000799118"/>
    </source>
</evidence>
<feature type="domain" description="Reverse transcriptase zinc-binding" evidence="1">
    <location>
        <begin position="7"/>
        <end position="59"/>
    </location>
</feature>
<dbReference type="EMBL" id="ML769538">
    <property type="protein sequence ID" value="KAE9395065.1"/>
    <property type="molecule type" value="Genomic_DNA"/>
</dbReference>
<feature type="non-terminal residue" evidence="2">
    <location>
        <position position="1"/>
    </location>
</feature>
<accession>A0A6A4HDD1</accession>
<keyword evidence="3" id="KW-1185">Reference proteome</keyword>
<evidence type="ECO:0000313" key="2">
    <source>
        <dbReference type="EMBL" id="KAE9395065.1"/>
    </source>
</evidence>
<dbReference type="AlphaFoldDB" id="A0A6A4HDD1"/>
<sequence>KLSRGLPRKLLSILTQLRTGHIPLQKHLFNIKCAGTPTCPCCGNHPETIYHYLMECTAHNAARNRLRRTIGHRNFAYATLLTTSETLGELFRYVNDMRRFYHIVRELPSLEEEE</sequence>
<name>A0A6A4HDD1_9AGAR</name>
<dbReference type="Proteomes" id="UP000799118">
    <property type="component" value="Unassembled WGS sequence"/>
</dbReference>
<dbReference type="InterPro" id="IPR026960">
    <property type="entry name" value="RVT-Znf"/>
</dbReference>
<protein>
    <recommendedName>
        <fullName evidence="1">Reverse transcriptase zinc-binding domain-containing protein</fullName>
    </recommendedName>
</protein>
<reference evidence="2" key="1">
    <citation type="journal article" date="2019" name="Environ. Microbiol.">
        <title>Fungal ecological strategies reflected in gene transcription - a case study of two litter decomposers.</title>
        <authorList>
            <person name="Barbi F."/>
            <person name="Kohler A."/>
            <person name="Barry K."/>
            <person name="Baskaran P."/>
            <person name="Daum C."/>
            <person name="Fauchery L."/>
            <person name="Ihrmark K."/>
            <person name="Kuo A."/>
            <person name="LaButti K."/>
            <person name="Lipzen A."/>
            <person name="Morin E."/>
            <person name="Grigoriev I.V."/>
            <person name="Henrissat B."/>
            <person name="Lindahl B."/>
            <person name="Martin F."/>
        </authorList>
    </citation>
    <scope>NUCLEOTIDE SEQUENCE</scope>
    <source>
        <strain evidence="2">JB14</strain>
    </source>
</reference>
<dbReference type="OrthoDB" id="3044497at2759"/>
<dbReference type="Pfam" id="PF13966">
    <property type="entry name" value="zf-RVT"/>
    <property type="match status" value="1"/>
</dbReference>
<proteinExistence type="predicted"/>
<organism evidence="2 3">
    <name type="scientific">Gymnopus androsaceus JB14</name>
    <dbReference type="NCBI Taxonomy" id="1447944"/>
    <lineage>
        <taxon>Eukaryota</taxon>
        <taxon>Fungi</taxon>
        <taxon>Dikarya</taxon>
        <taxon>Basidiomycota</taxon>
        <taxon>Agaricomycotina</taxon>
        <taxon>Agaricomycetes</taxon>
        <taxon>Agaricomycetidae</taxon>
        <taxon>Agaricales</taxon>
        <taxon>Marasmiineae</taxon>
        <taxon>Omphalotaceae</taxon>
        <taxon>Gymnopus</taxon>
    </lineage>
</organism>
<gene>
    <name evidence="2" type="ORF">BT96DRAFT_826774</name>
</gene>